<evidence type="ECO:0000313" key="3">
    <source>
        <dbReference type="EMBL" id="OJT09763.1"/>
    </source>
</evidence>
<keyword evidence="2" id="KW-0472">Membrane</keyword>
<dbReference type="EMBL" id="MNAD01000879">
    <property type="protein sequence ID" value="OJT09763.1"/>
    <property type="molecule type" value="Genomic_DNA"/>
</dbReference>
<dbReference type="STRING" id="154538.A0A1M2VQ87"/>
<feature type="transmembrane region" description="Helical" evidence="2">
    <location>
        <begin position="156"/>
        <end position="178"/>
    </location>
</feature>
<dbReference type="Proteomes" id="UP000184267">
    <property type="component" value="Unassembled WGS sequence"/>
</dbReference>
<feature type="region of interest" description="Disordered" evidence="1">
    <location>
        <begin position="193"/>
        <end position="213"/>
    </location>
</feature>
<dbReference type="OrthoDB" id="2756615at2759"/>
<proteinExistence type="predicted"/>
<evidence type="ECO:0000256" key="1">
    <source>
        <dbReference type="SAM" id="MobiDB-lite"/>
    </source>
</evidence>
<accession>A0A1M2VQ87</accession>
<keyword evidence="2" id="KW-0812">Transmembrane</keyword>
<reference evidence="3 4" key="1">
    <citation type="submission" date="2016-10" db="EMBL/GenBank/DDBJ databases">
        <title>Genome sequence of the basidiomycete white-rot fungus Trametes pubescens.</title>
        <authorList>
            <person name="Makela M.R."/>
            <person name="Granchi Z."/>
            <person name="Peng M."/>
            <person name="De Vries R.P."/>
            <person name="Grigoriev I."/>
            <person name="Riley R."/>
            <person name="Hilden K."/>
        </authorList>
    </citation>
    <scope>NUCLEOTIDE SEQUENCE [LARGE SCALE GENOMIC DNA]</scope>
    <source>
        <strain evidence="3 4">FBCC735</strain>
    </source>
</reference>
<name>A0A1M2VQ87_TRAPU</name>
<evidence type="ECO:0000256" key="2">
    <source>
        <dbReference type="SAM" id="Phobius"/>
    </source>
</evidence>
<organism evidence="3 4">
    <name type="scientific">Trametes pubescens</name>
    <name type="common">White-rot fungus</name>
    <dbReference type="NCBI Taxonomy" id="154538"/>
    <lineage>
        <taxon>Eukaryota</taxon>
        <taxon>Fungi</taxon>
        <taxon>Dikarya</taxon>
        <taxon>Basidiomycota</taxon>
        <taxon>Agaricomycotina</taxon>
        <taxon>Agaricomycetes</taxon>
        <taxon>Polyporales</taxon>
        <taxon>Polyporaceae</taxon>
        <taxon>Trametes</taxon>
    </lineage>
</organism>
<gene>
    <name evidence="3" type="ORF">TRAPUB_13722</name>
</gene>
<protein>
    <submittedName>
        <fullName evidence="3">Uncharacterized protein</fullName>
    </submittedName>
</protein>
<dbReference type="AlphaFoldDB" id="A0A1M2VQ87"/>
<keyword evidence="2" id="KW-1133">Transmembrane helix</keyword>
<comment type="caution">
    <text evidence="3">The sequence shown here is derived from an EMBL/GenBank/DDBJ whole genome shotgun (WGS) entry which is preliminary data.</text>
</comment>
<keyword evidence="4" id="KW-1185">Reference proteome</keyword>
<sequence>MEPDGAVTVDNRDAGIVAGISPGHENDPPNLPSPEKLSGNYIAVYGVILPWIEGDLPLVRYSVDGDFEQVRIGQNVSTVQANALFYQINFPLAGVHTLTMNVTTASSDNPWLFDYLRYANAPNSTSTTDVASPSSTTVASAVPSSSDSSSFPTAPIVGRGVGGIVLIAALLAFLCYLWNRARTRAQELDLEGVKGKQNTPSPPFDARAAPEHSDSATCATDILPTLPPRKELQPMYSSPAMQPLATGPGPYPNWPRAPAQQQQWLAMGAVPCGVWAAAT</sequence>
<evidence type="ECO:0000313" key="4">
    <source>
        <dbReference type="Proteomes" id="UP000184267"/>
    </source>
</evidence>